<dbReference type="PANTHER" id="PTHR24369:SF211">
    <property type="entry name" value="LEUCINE-RICH REPEAT-CONTAINING PROTEIN 15-LIKE"/>
    <property type="match status" value="1"/>
</dbReference>
<dbReference type="Pfam" id="PF13855">
    <property type="entry name" value="LRR_8"/>
    <property type="match status" value="2"/>
</dbReference>
<feature type="chain" id="PRO_5045711349" description="LRRCT domain-containing protein" evidence="4">
    <location>
        <begin position="27"/>
        <end position="389"/>
    </location>
</feature>
<dbReference type="InterPro" id="IPR050541">
    <property type="entry name" value="LRR_TM_domain-containing"/>
</dbReference>
<proteinExistence type="predicted"/>
<dbReference type="PROSITE" id="PS51450">
    <property type="entry name" value="LRR"/>
    <property type="match status" value="1"/>
</dbReference>
<keyword evidence="1" id="KW-0433">Leucine-rich repeat</keyword>
<keyword evidence="2 4" id="KW-0732">Signal</keyword>
<dbReference type="InterPro" id="IPR032675">
    <property type="entry name" value="LRR_dom_sf"/>
</dbReference>
<gene>
    <name evidence="6" type="ORF">CVLEPA_LOCUS16357</name>
</gene>
<evidence type="ECO:0000256" key="3">
    <source>
        <dbReference type="ARBA" id="ARBA00022737"/>
    </source>
</evidence>
<dbReference type="EMBL" id="CAWYQH010000099">
    <property type="protein sequence ID" value="CAK8685216.1"/>
    <property type="molecule type" value="Genomic_DNA"/>
</dbReference>
<feature type="signal peptide" evidence="4">
    <location>
        <begin position="1"/>
        <end position="26"/>
    </location>
</feature>
<dbReference type="SMART" id="SM00365">
    <property type="entry name" value="LRR_SD22"/>
    <property type="match status" value="4"/>
</dbReference>
<dbReference type="Gene3D" id="3.80.10.10">
    <property type="entry name" value="Ribonuclease Inhibitor"/>
    <property type="match status" value="4"/>
</dbReference>
<organism evidence="6 7">
    <name type="scientific">Clavelina lepadiformis</name>
    <name type="common">Light-bulb sea squirt</name>
    <name type="synonym">Ascidia lepadiformis</name>
    <dbReference type="NCBI Taxonomy" id="159417"/>
    <lineage>
        <taxon>Eukaryota</taxon>
        <taxon>Metazoa</taxon>
        <taxon>Chordata</taxon>
        <taxon>Tunicata</taxon>
        <taxon>Ascidiacea</taxon>
        <taxon>Aplousobranchia</taxon>
        <taxon>Clavelinidae</taxon>
        <taxon>Clavelina</taxon>
    </lineage>
</organism>
<protein>
    <recommendedName>
        <fullName evidence="5">LRRCT domain-containing protein</fullName>
    </recommendedName>
</protein>
<dbReference type="SMART" id="SM00082">
    <property type="entry name" value="LRRCT"/>
    <property type="match status" value="1"/>
</dbReference>
<dbReference type="SUPFAM" id="SSF52058">
    <property type="entry name" value="L domain-like"/>
    <property type="match status" value="1"/>
</dbReference>
<evidence type="ECO:0000256" key="1">
    <source>
        <dbReference type="ARBA" id="ARBA00022614"/>
    </source>
</evidence>
<comment type="caution">
    <text evidence="6">The sequence shown here is derived from an EMBL/GenBank/DDBJ whole genome shotgun (WGS) entry which is preliminary data.</text>
</comment>
<sequence>MASIAKKIRVMLQCILFVILTRKTDSCPSMCTCDYYAAVHTVVCDSQDLYELPERIPEWSTSMNLDGNYLSQLDLTAFNTTVYFEKFRIRYNRIDDIVLTNDPHATMLGLRGACNAISATFPRLTHVNLRGNLLQKLPKCLFSAWPVLKVLNIDENRVRRIKDLNIANHITYSDSLEELSLKGNQIQALTYSELYTPLSALRKLKVLDLSENAIRKIEGLVFMFMSDLQEIKLQDNQIRILPNFAFMTMGRKVQAIHLQRNRIEFIANAAFAGLPALTTLNLGDNAIQCLLPQSISTCVPPPAFQSTMELSPLNSVEHRYADIDLHLLRQLDVQGNRWRCDCNLKLFVQNEIMRRIARPVSRMPCEFPTALRGQPLSSALTRLEHCGNE</sequence>
<dbReference type="PANTHER" id="PTHR24369">
    <property type="entry name" value="ANTIGEN BSP, PUTATIVE-RELATED"/>
    <property type="match status" value="1"/>
</dbReference>
<dbReference type="SMART" id="SM00369">
    <property type="entry name" value="LRR_TYP"/>
    <property type="match status" value="6"/>
</dbReference>
<evidence type="ECO:0000256" key="2">
    <source>
        <dbReference type="ARBA" id="ARBA00022729"/>
    </source>
</evidence>
<evidence type="ECO:0000313" key="7">
    <source>
        <dbReference type="Proteomes" id="UP001642483"/>
    </source>
</evidence>
<evidence type="ECO:0000259" key="5">
    <source>
        <dbReference type="SMART" id="SM00082"/>
    </source>
</evidence>
<accession>A0ABP0G325</accession>
<name>A0ABP0G325_CLALP</name>
<reference evidence="6 7" key="1">
    <citation type="submission" date="2024-02" db="EMBL/GenBank/DDBJ databases">
        <authorList>
            <person name="Daric V."/>
            <person name="Darras S."/>
        </authorList>
    </citation>
    <scope>NUCLEOTIDE SEQUENCE [LARGE SCALE GENOMIC DNA]</scope>
</reference>
<dbReference type="Proteomes" id="UP001642483">
    <property type="component" value="Unassembled WGS sequence"/>
</dbReference>
<dbReference type="InterPro" id="IPR001611">
    <property type="entry name" value="Leu-rich_rpt"/>
</dbReference>
<dbReference type="InterPro" id="IPR000483">
    <property type="entry name" value="Cys-rich_flank_reg_C"/>
</dbReference>
<feature type="domain" description="LRRCT" evidence="5">
    <location>
        <begin position="336"/>
        <end position="387"/>
    </location>
</feature>
<keyword evidence="7" id="KW-1185">Reference proteome</keyword>
<dbReference type="InterPro" id="IPR003591">
    <property type="entry name" value="Leu-rich_rpt_typical-subtyp"/>
</dbReference>
<evidence type="ECO:0000256" key="4">
    <source>
        <dbReference type="SAM" id="SignalP"/>
    </source>
</evidence>
<keyword evidence="3" id="KW-0677">Repeat</keyword>
<evidence type="ECO:0000313" key="6">
    <source>
        <dbReference type="EMBL" id="CAK8685216.1"/>
    </source>
</evidence>